<evidence type="ECO:0000313" key="4">
    <source>
        <dbReference type="Proteomes" id="UP000585638"/>
    </source>
</evidence>
<dbReference type="RefSeq" id="WP_246488648.1">
    <property type="nucleotide sequence ID" value="NZ_JACHIR010000001.1"/>
</dbReference>
<dbReference type="NCBIfam" id="NF033748">
    <property type="entry name" value="class_F_sortase"/>
    <property type="match status" value="1"/>
</dbReference>
<proteinExistence type="predicted"/>
<dbReference type="AlphaFoldDB" id="A0A7W9KL66"/>
<organism evidence="3 4">
    <name type="scientific">Kutzneria kofuensis</name>
    <dbReference type="NCBI Taxonomy" id="103725"/>
    <lineage>
        <taxon>Bacteria</taxon>
        <taxon>Bacillati</taxon>
        <taxon>Actinomycetota</taxon>
        <taxon>Actinomycetes</taxon>
        <taxon>Pseudonocardiales</taxon>
        <taxon>Pseudonocardiaceae</taxon>
        <taxon>Kutzneria</taxon>
    </lineage>
</organism>
<evidence type="ECO:0000256" key="1">
    <source>
        <dbReference type="ARBA" id="ARBA00022801"/>
    </source>
</evidence>
<dbReference type="InterPro" id="IPR023365">
    <property type="entry name" value="Sortase_dom-sf"/>
</dbReference>
<dbReference type="CDD" id="cd05829">
    <property type="entry name" value="Sortase_F"/>
    <property type="match status" value="1"/>
</dbReference>
<sequence>MEPTLHIPNPSRHKSPPGRRTTMVVVGALVAVFAVAGVAIGIFRTGSPSVNTALSSPVPPSASEAVNAPVTTTSVAQQALPPAANGSRPAIPVRVDVDAINAHSSLVQLGLNADKTVEVPPVEQPLQAGWYKFGARPGELGKAVILGHVDGGGQLGIFNRLRDLKPGNAIKVTEQGGQVLNFVVRQVQQVPKAQFPTQAVYGPSTQRELRLITCGGAFDKASGNYVDNIIVSAVLS</sequence>
<protein>
    <recommendedName>
        <fullName evidence="5">Sortase family protein</fullName>
    </recommendedName>
</protein>
<feature type="transmembrane region" description="Helical" evidence="2">
    <location>
        <begin position="21"/>
        <end position="43"/>
    </location>
</feature>
<dbReference type="EMBL" id="JACHIR010000001">
    <property type="protein sequence ID" value="MBB5893884.1"/>
    <property type="molecule type" value="Genomic_DNA"/>
</dbReference>
<evidence type="ECO:0008006" key="5">
    <source>
        <dbReference type="Google" id="ProtNLM"/>
    </source>
</evidence>
<comment type="caution">
    <text evidence="3">The sequence shown here is derived from an EMBL/GenBank/DDBJ whole genome shotgun (WGS) entry which is preliminary data.</text>
</comment>
<keyword evidence="4" id="KW-1185">Reference proteome</keyword>
<keyword evidence="2" id="KW-1133">Transmembrane helix</keyword>
<gene>
    <name evidence="3" type="ORF">BJ998_005080</name>
</gene>
<accession>A0A7W9KL66</accession>
<keyword evidence="2" id="KW-0472">Membrane</keyword>
<dbReference type="Pfam" id="PF04203">
    <property type="entry name" value="Sortase"/>
    <property type="match status" value="1"/>
</dbReference>
<dbReference type="SUPFAM" id="SSF63817">
    <property type="entry name" value="Sortase"/>
    <property type="match status" value="1"/>
</dbReference>
<dbReference type="Gene3D" id="2.40.260.10">
    <property type="entry name" value="Sortase"/>
    <property type="match status" value="1"/>
</dbReference>
<dbReference type="InterPro" id="IPR042001">
    <property type="entry name" value="Sortase_F"/>
</dbReference>
<name>A0A7W9KL66_9PSEU</name>
<dbReference type="GO" id="GO:0016787">
    <property type="term" value="F:hydrolase activity"/>
    <property type="evidence" value="ECO:0007669"/>
    <property type="project" value="UniProtKB-KW"/>
</dbReference>
<dbReference type="InterPro" id="IPR005754">
    <property type="entry name" value="Sortase"/>
</dbReference>
<dbReference type="Proteomes" id="UP000585638">
    <property type="component" value="Unassembled WGS sequence"/>
</dbReference>
<keyword evidence="1" id="KW-0378">Hydrolase</keyword>
<reference evidence="3 4" key="1">
    <citation type="submission" date="2020-08" db="EMBL/GenBank/DDBJ databases">
        <title>Sequencing the genomes of 1000 actinobacteria strains.</title>
        <authorList>
            <person name="Klenk H.-P."/>
        </authorList>
    </citation>
    <scope>NUCLEOTIDE SEQUENCE [LARGE SCALE GENOMIC DNA]</scope>
    <source>
        <strain evidence="3 4">DSM 43851</strain>
    </source>
</reference>
<evidence type="ECO:0000256" key="2">
    <source>
        <dbReference type="SAM" id="Phobius"/>
    </source>
</evidence>
<evidence type="ECO:0000313" key="3">
    <source>
        <dbReference type="EMBL" id="MBB5893884.1"/>
    </source>
</evidence>
<keyword evidence="2" id="KW-0812">Transmembrane</keyword>